<keyword evidence="2" id="KW-1185">Reference proteome</keyword>
<dbReference type="EMBL" id="UZAG01000123">
    <property type="protein sequence ID" value="VDO07232.1"/>
    <property type="molecule type" value="Genomic_DNA"/>
</dbReference>
<dbReference type="InterPro" id="IPR023211">
    <property type="entry name" value="DNA_pol_palm_dom_sf"/>
</dbReference>
<gene>
    <name evidence="1" type="ORF">BTMF_LOCUS282</name>
</gene>
<reference evidence="3" key="1">
    <citation type="submission" date="2017-02" db="UniProtKB">
        <authorList>
            <consortium name="WormBaseParasite"/>
        </authorList>
    </citation>
    <scope>IDENTIFICATION</scope>
</reference>
<dbReference type="Proteomes" id="UP000280834">
    <property type="component" value="Unassembled WGS sequence"/>
</dbReference>
<dbReference type="PANTHER" id="PTHR31511:SF12">
    <property type="entry name" value="RHO TERMINATION FACTOR N-TERMINAL DOMAIN-CONTAINING PROTEIN"/>
    <property type="match status" value="1"/>
</dbReference>
<dbReference type="InterPro" id="IPR012337">
    <property type="entry name" value="RNaseH-like_sf"/>
</dbReference>
<dbReference type="InterPro" id="IPR044925">
    <property type="entry name" value="His-Me_finger_sf"/>
</dbReference>
<organism evidence="3">
    <name type="scientific">Brugia timori</name>
    <dbReference type="NCBI Taxonomy" id="42155"/>
    <lineage>
        <taxon>Eukaryota</taxon>
        <taxon>Metazoa</taxon>
        <taxon>Ecdysozoa</taxon>
        <taxon>Nematoda</taxon>
        <taxon>Chromadorea</taxon>
        <taxon>Rhabditida</taxon>
        <taxon>Spirurina</taxon>
        <taxon>Spiruromorpha</taxon>
        <taxon>Filarioidea</taxon>
        <taxon>Onchocercidae</taxon>
        <taxon>Brugia</taxon>
    </lineage>
</organism>
<evidence type="ECO:0000313" key="3">
    <source>
        <dbReference type="WBParaSite" id="BTMF_0000091801-mRNA-1"/>
    </source>
</evidence>
<dbReference type="SUPFAM" id="SSF54060">
    <property type="entry name" value="His-Me finger endonucleases"/>
    <property type="match status" value="1"/>
</dbReference>
<evidence type="ECO:0000313" key="1">
    <source>
        <dbReference type="EMBL" id="VDO07232.1"/>
    </source>
</evidence>
<dbReference type="GO" id="GO:0042575">
    <property type="term" value="C:DNA polymerase complex"/>
    <property type="evidence" value="ECO:0007669"/>
    <property type="project" value="UniProtKB-ARBA"/>
</dbReference>
<dbReference type="SUPFAM" id="SSF53098">
    <property type="entry name" value="Ribonuclease H-like"/>
    <property type="match status" value="1"/>
</dbReference>
<reference evidence="1" key="2">
    <citation type="submission" date="2018-11" db="EMBL/GenBank/DDBJ databases">
        <authorList>
            <consortium name="Pathogen Informatics"/>
        </authorList>
    </citation>
    <scope>NUCLEOTIDE SEQUENCE [LARGE SCALE GENOMIC DNA]</scope>
</reference>
<dbReference type="Gene3D" id="3.90.1600.10">
    <property type="entry name" value="Palm domain of DNA polymerase"/>
    <property type="match status" value="1"/>
</dbReference>
<dbReference type="WBParaSite" id="BTMF_0000091801-mRNA-1">
    <property type="protein sequence ID" value="BTMF_0000091801-mRNA-1"/>
    <property type="gene ID" value="BTMF_0000091801"/>
</dbReference>
<dbReference type="SUPFAM" id="SSF56672">
    <property type="entry name" value="DNA/RNA polymerases"/>
    <property type="match status" value="1"/>
</dbReference>
<dbReference type="InterPro" id="IPR043502">
    <property type="entry name" value="DNA/RNA_pol_sf"/>
</dbReference>
<dbReference type="PANTHER" id="PTHR31511">
    <property type="entry name" value="PROTEIN CBG23764"/>
    <property type="match status" value="1"/>
</dbReference>
<evidence type="ECO:0000313" key="2">
    <source>
        <dbReference type="Proteomes" id="UP000280834"/>
    </source>
</evidence>
<proteinExistence type="predicted"/>
<protein>
    <submittedName>
        <fullName evidence="3">DNA-directed DNA polymerase</fullName>
    </submittedName>
</protein>
<accession>A0A0R3Q3Q0</accession>
<dbReference type="AlphaFoldDB" id="A0A0R3Q3Q0"/>
<sequence>MIESTALNAQIIATELEEKKVIRVGFNISTLYVKIDEMNDGTSHRTESQKLLKTAHYTFTTVGSRKIEKVLQNTLYPEIMEANERILLSESKWKFEQVVWSEIVFNAFDITKSGICGSYIPLPKKLENSYSIINVKNDDNKCFMYSIFSYFFKNNRHKRHLISTYRDTTAMIAYIKCNFGIELDFSNLNFPISLIDIPIFEKNNPRVSVNVFGLINSTNCRLYPLKNVDVEKEFHFDLLYLKQKSNPENDEYFEESEEESEEDEENRRCFEDHYCLITNLATLLRSQLTSDHSKIVVCKRCLAIFRGENKEEKLQLHKAYCNKNTVEPARYIMARDGEKFHYQAKGNENPLDYCLFADFETMLQVPNSNLETEEEMEVDEEDNDEPSILEKKIFSKLGKLRTSNLKVLRNHIPVCYATYIVSPEDRWDSEAMENVEKSRIYLGRDATQNFVNYVKEIGYKVMEAVNRYPAVPNMTEDERTRILFPAKRCILCNSPFMYDEDVKCIHHCHRTGEILGIAHTSCNLKFKRQNFLPIFFHNGSRYDFHLIMQSSFNGANIRVIPHTEETYISFTIYISKTFSLRFIDTYRFLSESLKNLATLLSPNEFHNVNNYFKNDEFSSLAKRKSFYPYEYVSSFDKYSEEQLPNKDAFKDSATGKELSDDDYKFAQIVWNKFDCKNFGDYTKKYCMIDVLLLSDIFCSFRKMCLKYYKLEPAKYITLPSYAFDVMKKLTNASLDLFTNDQVNMYCFFEKSVRGGITNTIKRYVAANSKFMLEIYDPTKPPLSIIYIDANALYSWAMRQFLPVSNFTELSSDCFPEFTPIFIANLGDEDDYGYYFEVDLDYPEELHDKHNNLPFLCEKNTIDKAEKLLCTLENKRNYHLHCRMLKLALKHGLILIKIHKIIKFKQAPILRPYIDLNTKLRANTKSTFEKSMFKLMCNAIFGKTIENARKRLNFTLATSVEKYNKLVSHTNFKETVYFHQNLVGINRYKTSVSLKLPIYLGASILDLSKVLMYDFYYEKMPEIFDNVKYELCYMDTDSFIFTLQDHSLAPYLKKCPQYFDLSDYPESHELHNVNNKKVPGVFKDELVGKFVSEFISLAPKVYAYKLYEGNEVKKAKGVLKTIVNKELCFDNYKKTLFENEIHVKSQQLFNVHSHNIRTIEQNKVALALRKNCKREFYDKINSYAFGHYKICNSIDEDEEMSE</sequence>
<dbReference type="STRING" id="42155.A0A0R3Q3Q0"/>
<name>A0A0R3Q3Q0_9BILA</name>